<dbReference type="Proteomes" id="UP000735302">
    <property type="component" value="Unassembled WGS sequence"/>
</dbReference>
<name>A0AAV4DRW7_9GAST</name>
<proteinExistence type="predicted"/>
<protein>
    <submittedName>
        <fullName evidence="2">Uncharacterized protein</fullName>
    </submittedName>
</protein>
<accession>A0AAV4DRW7</accession>
<gene>
    <name evidence="2" type="ORF">PoB_007327500</name>
</gene>
<dbReference type="EMBL" id="BLXT01008216">
    <property type="protein sequence ID" value="GFO46770.1"/>
    <property type="molecule type" value="Genomic_DNA"/>
</dbReference>
<reference evidence="2 3" key="1">
    <citation type="journal article" date="2021" name="Elife">
        <title>Chloroplast acquisition without the gene transfer in kleptoplastic sea slugs, Plakobranchus ocellatus.</title>
        <authorList>
            <person name="Maeda T."/>
            <person name="Takahashi S."/>
            <person name="Yoshida T."/>
            <person name="Shimamura S."/>
            <person name="Takaki Y."/>
            <person name="Nagai Y."/>
            <person name="Toyoda A."/>
            <person name="Suzuki Y."/>
            <person name="Arimoto A."/>
            <person name="Ishii H."/>
            <person name="Satoh N."/>
            <person name="Nishiyama T."/>
            <person name="Hasebe M."/>
            <person name="Maruyama T."/>
            <person name="Minagawa J."/>
            <person name="Obokata J."/>
            <person name="Shigenobu S."/>
        </authorList>
    </citation>
    <scope>NUCLEOTIDE SEQUENCE [LARGE SCALE GENOMIC DNA]</scope>
</reference>
<evidence type="ECO:0000313" key="3">
    <source>
        <dbReference type="Proteomes" id="UP000735302"/>
    </source>
</evidence>
<evidence type="ECO:0000313" key="2">
    <source>
        <dbReference type="EMBL" id="GFO46770.1"/>
    </source>
</evidence>
<dbReference type="AlphaFoldDB" id="A0AAV4DRW7"/>
<comment type="caution">
    <text evidence="2">The sequence shown here is derived from an EMBL/GenBank/DDBJ whole genome shotgun (WGS) entry which is preliminary data.</text>
</comment>
<sequence>MGVPLDIGLPLGVGSPSGRWVRAVPSSSGQYHHRSSSPAGLRSLPRPRCPTTGTRQHSVLSGPARGHHVVALTSGSSSCLHSTAVSEIHAFPHIQGTSTPTRNKLHLASLDLVFGCSMSARARHKTCVDLTADVCFRLR</sequence>
<keyword evidence="3" id="KW-1185">Reference proteome</keyword>
<evidence type="ECO:0000256" key="1">
    <source>
        <dbReference type="SAM" id="MobiDB-lite"/>
    </source>
</evidence>
<organism evidence="2 3">
    <name type="scientific">Plakobranchus ocellatus</name>
    <dbReference type="NCBI Taxonomy" id="259542"/>
    <lineage>
        <taxon>Eukaryota</taxon>
        <taxon>Metazoa</taxon>
        <taxon>Spiralia</taxon>
        <taxon>Lophotrochozoa</taxon>
        <taxon>Mollusca</taxon>
        <taxon>Gastropoda</taxon>
        <taxon>Heterobranchia</taxon>
        <taxon>Euthyneura</taxon>
        <taxon>Panpulmonata</taxon>
        <taxon>Sacoglossa</taxon>
        <taxon>Placobranchoidea</taxon>
        <taxon>Plakobranchidae</taxon>
        <taxon>Plakobranchus</taxon>
    </lineage>
</organism>
<feature type="region of interest" description="Disordered" evidence="1">
    <location>
        <begin position="24"/>
        <end position="63"/>
    </location>
</feature>